<comment type="caution">
    <text evidence="5">The sequence shown here is derived from an EMBL/GenBank/DDBJ whole genome shotgun (WGS) entry which is preliminary data.</text>
</comment>
<comment type="subcellular location">
    <subcellularLocation>
        <location evidence="1">Mitochondrion</location>
    </subcellularLocation>
</comment>
<evidence type="ECO:0000256" key="4">
    <source>
        <dbReference type="ARBA" id="ARBA00038261"/>
    </source>
</evidence>
<comment type="similarity">
    <text evidence="4">Belongs to the short-chain dehydrogenases/reductases (SDR) family. 17-beta-HSD 3 subfamily.</text>
</comment>
<dbReference type="PANTHER" id="PTHR44889:SF1">
    <property type="entry name" value="INACTIVE HYDROXYSTEROID DEHYDROGENASE-LIKE PROTEIN 1"/>
    <property type="match status" value="1"/>
</dbReference>
<dbReference type="CDD" id="cd05356">
    <property type="entry name" value="17beta-HSD1_like_SDR_c"/>
    <property type="match status" value="1"/>
</dbReference>
<dbReference type="Gene3D" id="3.40.50.720">
    <property type="entry name" value="NAD(P)-binding Rossmann-like Domain"/>
    <property type="match status" value="1"/>
</dbReference>
<evidence type="ECO:0000256" key="2">
    <source>
        <dbReference type="ARBA" id="ARBA00022857"/>
    </source>
</evidence>
<keyword evidence="3" id="KW-0496">Mitochondrion</keyword>
<proteinExistence type="inferred from homology"/>
<reference evidence="5 6" key="2">
    <citation type="journal article" date="2022" name="Mol. Biol. Evol.">
        <title>Comparative Genomics Reveals Insights into the Divergent Evolution of Astigmatic Mites and Household Pest Adaptations.</title>
        <authorList>
            <person name="Xiong Q."/>
            <person name="Wan A.T."/>
            <person name="Liu X."/>
            <person name="Fung C.S."/>
            <person name="Xiao X."/>
            <person name="Malainual N."/>
            <person name="Hou J."/>
            <person name="Wang L."/>
            <person name="Wang M."/>
            <person name="Yang K.Y."/>
            <person name="Cui Y."/>
            <person name="Leung E.L."/>
            <person name="Nong W."/>
            <person name="Shin S.K."/>
            <person name="Au S.W."/>
            <person name="Jeong K.Y."/>
            <person name="Chew F.T."/>
            <person name="Hui J.H."/>
            <person name="Leung T.F."/>
            <person name="Tungtrongchitr A."/>
            <person name="Zhong N."/>
            <person name="Liu Z."/>
            <person name="Tsui S.K."/>
        </authorList>
    </citation>
    <scope>NUCLEOTIDE SEQUENCE [LARGE SCALE GENOMIC DNA]</scope>
    <source>
        <strain evidence="5">Derp</strain>
    </source>
</reference>
<dbReference type="InterPro" id="IPR036291">
    <property type="entry name" value="NAD(P)-bd_dom_sf"/>
</dbReference>
<reference evidence="5 6" key="1">
    <citation type="journal article" date="2018" name="J. Allergy Clin. Immunol.">
        <title>High-quality assembly of Dermatophagoides pteronyssinus genome and transcriptome reveals a wide range of novel allergens.</title>
        <authorList>
            <person name="Liu X.Y."/>
            <person name="Yang K.Y."/>
            <person name="Wang M.Q."/>
            <person name="Kwok J.S."/>
            <person name="Zeng X."/>
            <person name="Yang Z."/>
            <person name="Xiao X.J."/>
            <person name="Lau C.P."/>
            <person name="Li Y."/>
            <person name="Huang Z.M."/>
            <person name="Ba J.G."/>
            <person name="Yim A.K."/>
            <person name="Ouyang C.Y."/>
            <person name="Ngai S.M."/>
            <person name="Chan T.F."/>
            <person name="Leung E.L."/>
            <person name="Liu L."/>
            <person name="Liu Z.G."/>
            <person name="Tsui S.K."/>
        </authorList>
    </citation>
    <scope>NUCLEOTIDE SEQUENCE [LARGE SCALE GENOMIC DNA]</scope>
    <source>
        <strain evidence="5">Derp</strain>
    </source>
</reference>
<dbReference type="Pfam" id="PF00106">
    <property type="entry name" value="adh_short"/>
    <property type="match status" value="1"/>
</dbReference>
<accession>A0ABQ8JTD8</accession>
<keyword evidence="6" id="KW-1185">Reference proteome</keyword>
<dbReference type="Proteomes" id="UP000887458">
    <property type="component" value="Unassembled WGS sequence"/>
</dbReference>
<keyword evidence="2" id="KW-0521">NADP</keyword>
<protein>
    <recommendedName>
        <fullName evidence="7">Inactive hydroxysteroid dehydrogenase-like protein 1</fullName>
    </recommendedName>
</protein>
<evidence type="ECO:0008006" key="7">
    <source>
        <dbReference type="Google" id="ProtNLM"/>
    </source>
</evidence>
<evidence type="ECO:0000313" key="5">
    <source>
        <dbReference type="EMBL" id="KAH9425517.1"/>
    </source>
</evidence>
<dbReference type="SUPFAM" id="SSF51735">
    <property type="entry name" value="NAD(P)-binding Rossmann-fold domains"/>
    <property type="match status" value="1"/>
</dbReference>
<dbReference type="EMBL" id="NJHN03000018">
    <property type="protein sequence ID" value="KAH9425517.1"/>
    <property type="molecule type" value="Genomic_DNA"/>
</dbReference>
<name>A0ABQ8JTD8_DERPT</name>
<dbReference type="PANTHER" id="PTHR44889">
    <property type="entry name" value="INACTIVE HYDROXYSTEROID DEHYDROGENASE-LIKE PROTEIN 1"/>
    <property type="match status" value="1"/>
</dbReference>
<evidence type="ECO:0000256" key="3">
    <source>
        <dbReference type="ARBA" id="ARBA00023128"/>
    </source>
</evidence>
<dbReference type="InterPro" id="IPR002347">
    <property type="entry name" value="SDR_fam"/>
</dbReference>
<dbReference type="InterPro" id="IPR052149">
    <property type="entry name" value="17-beta-HSD3-like"/>
</dbReference>
<evidence type="ECO:0000256" key="1">
    <source>
        <dbReference type="ARBA" id="ARBA00004173"/>
    </source>
</evidence>
<sequence length="374" mass="43921">MDIKHQLQPTSTTLINNNNNKELPFPVPRKHSKFYIYYSTMGYIFQIVRDIDPKLRFLIDTFTLIGFVYSTRFVWTILSSVFNGFRLHIWSRIWFRTNFVEKYGKWAVITGATDGIGLEYARQFAQRGLNIILLGRNSDKLTRVRTQLLEMNRERNIQVISIQADLNSDDRQMYQRIWREIDPENREIGILVNNAGVMFDSPNRFLDQPETKLWEHVRVNMLAVLMITRLVLPSMVKRKRGLVINISSIAGYQPLPLMGVYSASKVFVEWFSQSLDIEYRQSNIEIQTLIPNYIGTKMTGFSTLLQRRSLMYPDAETFTANAIATIGRSRLTSGYWFHDLSHFFTKLFIPNWAYRQISWYFLKQIDSSKVNKTN</sequence>
<organism evidence="5 6">
    <name type="scientific">Dermatophagoides pteronyssinus</name>
    <name type="common">European house dust mite</name>
    <dbReference type="NCBI Taxonomy" id="6956"/>
    <lineage>
        <taxon>Eukaryota</taxon>
        <taxon>Metazoa</taxon>
        <taxon>Ecdysozoa</taxon>
        <taxon>Arthropoda</taxon>
        <taxon>Chelicerata</taxon>
        <taxon>Arachnida</taxon>
        <taxon>Acari</taxon>
        <taxon>Acariformes</taxon>
        <taxon>Sarcoptiformes</taxon>
        <taxon>Astigmata</taxon>
        <taxon>Psoroptidia</taxon>
        <taxon>Analgoidea</taxon>
        <taxon>Pyroglyphidae</taxon>
        <taxon>Dermatophagoidinae</taxon>
        <taxon>Dermatophagoides</taxon>
    </lineage>
</organism>
<dbReference type="PRINTS" id="PR00080">
    <property type="entry name" value="SDRFAMILY"/>
</dbReference>
<evidence type="ECO:0000313" key="6">
    <source>
        <dbReference type="Proteomes" id="UP000887458"/>
    </source>
</evidence>
<gene>
    <name evidence="5" type="ORF">DERP_006126</name>
</gene>
<dbReference type="PRINTS" id="PR00081">
    <property type="entry name" value="GDHRDH"/>
</dbReference>